<feature type="compositionally biased region" description="Polar residues" evidence="1">
    <location>
        <begin position="145"/>
        <end position="157"/>
    </location>
</feature>
<dbReference type="Gene3D" id="3.40.50.150">
    <property type="entry name" value="Vaccinia Virus protein VP39"/>
    <property type="match status" value="1"/>
</dbReference>
<evidence type="ECO:0000313" key="3">
    <source>
        <dbReference type="EMBL" id="CEM19239.1"/>
    </source>
</evidence>
<dbReference type="VEuPathDB" id="CryptoDB:Cvel_19003"/>
<dbReference type="AlphaFoldDB" id="A0A0G4FVJ7"/>
<dbReference type="Pfam" id="PF13578">
    <property type="entry name" value="Methyltransf_24"/>
    <property type="match status" value="1"/>
</dbReference>
<feature type="compositionally biased region" description="Basic and acidic residues" evidence="1">
    <location>
        <begin position="217"/>
        <end position="229"/>
    </location>
</feature>
<dbReference type="InterPro" id="IPR029063">
    <property type="entry name" value="SAM-dependent_MTases_sf"/>
</dbReference>
<feature type="chain" id="PRO_5005189579" evidence="2">
    <location>
        <begin position="29"/>
        <end position="438"/>
    </location>
</feature>
<evidence type="ECO:0000256" key="1">
    <source>
        <dbReference type="SAM" id="MobiDB-lite"/>
    </source>
</evidence>
<feature type="region of interest" description="Disordered" evidence="1">
    <location>
        <begin position="100"/>
        <end position="157"/>
    </location>
</feature>
<feature type="signal peptide" evidence="2">
    <location>
        <begin position="1"/>
        <end position="28"/>
    </location>
</feature>
<feature type="compositionally biased region" description="Polar residues" evidence="1">
    <location>
        <begin position="117"/>
        <end position="128"/>
    </location>
</feature>
<protein>
    <submittedName>
        <fullName evidence="3">Uncharacterized protein</fullName>
    </submittedName>
</protein>
<reference evidence="3" key="1">
    <citation type="submission" date="2014-11" db="EMBL/GenBank/DDBJ databases">
        <authorList>
            <person name="Otto D Thomas"/>
            <person name="Naeem Raeece"/>
        </authorList>
    </citation>
    <scope>NUCLEOTIDE SEQUENCE</scope>
</reference>
<gene>
    <name evidence="3" type="ORF">Cvel_19003</name>
</gene>
<accession>A0A0G4FVJ7</accession>
<name>A0A0G4FVJ7_9ALVE</name>
<feature type="region of interest" description="Disordered" evidence="1">
    <location>
        <begin position="176"/>
        <end position="246"/>
    </location>
</feature>
<sequence length="438" mass="46920">MAKGDYEVWTFAMCAAILALMVYNPFQAEPKCDCRCGGGETAAEISVPPPAVQAPLSDLEKARIAAEKATRRMESMKNKYWEGDGQGQGKTGNSLLLEHIAGGGEGVGGTPEVPSKTAWSAPSPTVSHSRPPAASKPQSVPPSPGTQASASQDAALPSDSTADLLNRLAAAKAAVNQGDSPMAYKQPQPPSGEATPNAAAGRGDSPSRPASPQLLETRTEEKGALDTQKEASGVGREARRGDGVPGPFASVTEIWRDLAVRAPHGVGVMGGVGRGEIAERILEDWKTSPGLYLVDPYIHIWKGYDDAANLSDKDHQLVFEGLRERLQKRFEGRFVFVRDFSHSFAARVQKEDPNFPPVALVFVDANRAKEAVSRDLESWWPLIGAGGVLAGAEYSEGINAQFGKIGVMSAVDEFARQRGLKVWVTTRESPPFWYIVKQ</sequence>
<dbReference type="EMBL" id="CDMZ01000671">
    <property type="protein sequence ID" value="CEM19239.1"/>
    <property type="molecule type" value="Genomic_DNA"/>
</dbReference>
<evidence type="ECO:0000256" key="2">
    <source>
        <dbReference type="SAM" id="SignalP"/>
    </source>
</evidence>
<keyword evidence="2" id="KW-0732">Signal</keyword>
<proteinExistence type="predicted"/>
<organism evidence="3">
    <name type="scientific">Chromera velia CCMP2878</name>
    <dbReference type="NCBI Taxonomy" id="1169474"/>
    <lineage>
        <taxon>Eukaryota</taxon>
        <taxon>Sar</taxon>
        <taxon>Alveolata</taxon>
        <taxon>Colpodellida</taxon>
        <taxon>Chromeraceae</taxon>
        <taxon>Chromera</taxon>
    </lineage>
</organism>